<name>A0A3G9IX11_9ACTN</name>
<dbReference type="AlphaFoldDB" id="A0A3G9IX11"/>
<accession>A0A3G9IX11</accession>
<dbReference type="KEGG" id="nbe:Back2_25080"/>
<organism evidence="1 2">
    <name type="scientific">Nocardioides baekrokdamisoli</name>
    <dbReference type="NCBI Taxonomy" id="1804624"/>
    <lineage>
        <taxon>Bacteria</taxon>
        <taxon>Bacillati</taxon>
        <taxon>Actinomycetota</taxon>
        <taxon>Actinomycetes</taxon>
        <taxon>Propionibacteriales</taxon>
        <taxon>Nocardioidaceae</taxon>
        <taxon>Nocardioides</taxon>
    </lineage>
</organism>
<evidence type="ECO:0000313" key="2">
    <source>
        <dbReference type="Proteomes" id="UP000271573"/>
    </source>
</evidence>
<dbReference type="EMBL" id="AP019307">
    <property type="protein sequence ID" value="BBH18221.1"/>
    <property type="molecule type" value="Genomic_DNA"/>
</dbReference>
<keyword evidence="2" id="KW-1185">Reference proteome</keyword>
<dbReference type="RefSeq" id="WP_125569558.1">
    <property type="nucleotide sequence ID" value="NZ_AP019307.1"/>
</dbReference>
<evidence type="ECO:0000313" key="1">
    <source>
        <dbReference type="EMBL" id="BBH18221.1"/>
    </source>
</evidence>
<gene>
    <name evidence="1" type="ORF">Back2_25080</name>
</gene>
<proteinExistence type="predicted"/>
<sequence>MGWLRGRTWQQRERGATAVIVALTITFVAIPTAALSIDLGVQRIARKDAQTVADTAALDAARALATNSGLTNSAATTVAQNSSARSTVIAGSSAAGTTVTAVVGTVGSTFVSDHNLGCGSSSSNSYFTAGGSSPNAVLVVVRATVDRFFAQAVGAGSGSVCRSAIAKALPANQCYSVGSFALGVDTNNSIIGPLLSKLGISAAATALSSAGIVNTSVSLTAIATQLGVGTPSALLTQSTTIGQFVAAAITVMTQNGNTASVTALQALQANIGALASQPLQIGRLVNLGTGFGSAADANVNLGTLLDGSLILANGSNALRIPGLDINVPGIGAIQASATVITPPVQGCNGANATSSQVSIELAAQPSGSLGSVLLGGYATKLDVIVTLANATASSDTTAACSPSTMKINVTNQTLANIRIKAHVSNVLGLIQGDVDTGAPGAGTTGSYTLQLPANYTTALQTSSGTLGIDLTNAQTQLTLLGLVSINLGNLLAPLTNQLNTLLSGTLATVLGAAGTTYAGASLLAIPTASCGGSSLAE</sequence>
<dbReference type="OrthoDB" id="3780094at2"/>
<reference evidence="1 2" key="1">
    <citation type="submission" date="2018-11" db="EMBL/GenBank/DDBJ databases">
        <title>Complete genome sequence of Nocardioides baekrokdamisoli strain KCTC 39748.</title>
        <authorList>
            <person name="Kang S.W."/>
            <person name="Lee K.C."/>
            <person name="Kim K.K."/>
            <person name="Kim J.S."/>
            <person name="Kim D.S."/>
            <person name="Ko S.H."/>
            <person name="Yang S.H."/>
            <person name="Shin Y.K."/>
            <person name="Lee J.S."/>
        </authorList>
    </citation>
    <scope>NUCLEOTIDE SEQUENCE [LARGE SCALE GENOMIC DNA]</scope>
    <source>
        <strain evidence="1 2">KCTC 39748</strain>
    </source>
</reference>
<protein>
    <submittedName>
        <fullName evidence="1">Uncharacterized protein</fullName>
    </submittedName>
</protein>
<dbReference type="Proteomes" id="UP000271573">
    <property type="component" value="Chromosome"/>
</dbReference>